<dbReference type="AlphaFoldDB" id="A0A0S3PUD6"/>
<organism evidence="2 3">
    <name type="scientific">Variibacter gotjawalensis</name>
    <dbReference type="NCBI Taxonomy" id="1333996"/>
    <lineage>
        <taxon>Bacteria</taxon>
        <taxon>Pseudomonadati</taxon>
        <taxon>Pseudomonadota</taxon>
        <taxon>Alphaproteobacteria</taxon>
        <taxon>Hyphomicrobiales</taxon>
        <taxon>Nitrobacteraceae</taxon>
        <taxon>Variibacter</taxon>
    </lineage>
</organism>
<feature type="transmembrane region" description="Helical" evidence="1">
    <location>
        <begin position="38"/>
        <end position="60"/>
    </location>
</feature>
<evidence type="ECO:0008006" key="4">
    <source>
        <dbReference type="Google" id="ProtNLM"/>
    </source>
</evidence>
<keyword evidence="1" id="KW-1133">Transmembrane helix</keyword>
<proteinExistence type="predicted"/>
<sequence length="98" mass="10727">MRLEEITLLVFTAFNVVRLVAYVPQIRKAACDQNGASAIAYSTWVMFFFAHASTVAYALVNQKDASLALWFTANAACCLAIIGAGLLARRRSRARLNA</sequence>
<accession>A0A0S3PUD6</accession>
<gene>
    <name evidence="2" type="ORF">GJW-30_1_02107</name>
</gene>
<dbReference type="EMBL" id="AP014946">
    <property type="protein sequence ID" value="BAT59574.1"/>
    <property type="molecule type" value="Genomic_DNA"/>
</dbReference>
<keyword evidence="3" id="KW-1185">Reference proteome</keyword>
<evidence type="ECO:0000256" key="1">
    <source>
        <dbReference type="SAM" id="Phobius"/>
    </source>
</evidence>
<dbReference type="Gene3D" id="1.20.1280.290">
    <property type="match status" value="1"/>
</dbReference>
<protein>
    <recommendedName>
        <fullName evidence="4">PQ loop repeat protein</fullName>
    </recommendedName>
</protein>
<dbReference type="RefSeq" id="WP_096355065.1">
    <property type="nucleotide sequence ID" value="NZ_AP014946.1"/>
</dbReference>
<feature type="transmembrane region" description="Helical" evidence="1">
    <location>
        <begin position="6"/>
        <end position="26"/>
    </location>
</feature>
<feature type="transmembrane region" description="Helical" evidence="1">
    <location>
        <begin position="66"/>
        <end position="88"/>
    </location>
</feature>
<evidence type="ECO:0000313" key="3">
    <source>
        <dbReference type="Proteomes" id="UP000236884"/>
    </source>
</evidence>
<dbReference type="KEGG" id="vgo:GJW-30_1_02107"/>
<keyword evidence="1" id="KW-0812">Transmembrane</keyword>
<keyword evidence="1" id="KW-0472">Membrane</keyword>
<dbReference type="OrthoDB" id="7376373at2"/>
<dbReference type="Proteomes" id="UP000236884">
    <property type="component" value="Chromosome"/>
</dbReference>
<name>A0A0S3PUD6_9BRAD</name>
<reference evidence="2 3" key="1">
    <citation type="submission" date="2015-08" db="EMBL/GenBank/DDBJ databases">
        <title>Investigation of the bacterial diversity of lava forest soil.</title>
        <authorList>
            <person name="Lee J.S."/>
        </authorList>
    </citation>
    <scope>NUCLEOTIDE SEQUENCE [LARGE SCALE GENOMIC DNA]</scope>
    <source>
        <strain evidence="2 3">GJW-30</strain>
    </source>
</reference>
<evidence type="ECO:0000313" key="2">
    <source>
        <dbReference type="EMBL" id="BAT59574.1"/>
    </source>
</evidence>